<comment type="cofactor">
    <cofactor evidence="1">
        <name>Zn(2+)</name>
        <dbReference type="ChEBI" id="CHEBI:29105"/>
    </cofactor>
</comment>
<dbReference type="AlphaFoldDB" id="A0AA40CJ86"/>
<accession>A0AA40CJ86</accession>
<dbReference type="InterPro" id="IPR011059">
    <property type="entry name" value="Metal-dep_hydrolase_composite"/>
</dbReference>
<dbReference type="Gene3D" id="3.20.20.140">
    <property type="entry name" value="Metal-dependent hydrolases"/>
    <property type="match status" value="1"/>
</dbReference>
<dbReference type="SUPFAM" id="SSF51556">
    <property type="entry name" value="Metallo-dependent hydrolases"/>
    <property type="match status" value="1"/>
</dbReference>
<keyword evidence="8" id="KW-1185">Reference proteome</keyword>
<evidence type="ECO:0000256" key="1">
    <source>
        <dbReference type="ARBA" id="ARBA00001947"/>
    </source>
</evidence>
<organism evidence="7 8">
    <name type="scientific">Cercophora newfieldiana</name>
    <dbReference type="NCBI Taxonomy" id="92897"/>
    <lineage>
        <taxon>Eukaryota</taxon>
        <taxon>Fungi</taxon>
        <taxon>Dikarya</taxon>
        <taxon>Ascomycota</taxon>
        <taxon>Pezizomycotina</taxon>
        <taxon>Sordariomycetes</taxon>
        <taxon>Sordariomycetidae</taxon>
        <taxon>Sordariales</taxon>
        <taxon>Lasiosphaeriaceae</taxon>
        <taxon>Cercophora</taxon>
    </lineage>
</organism>
<evidence type="ECO:0000259" key="6">
    <source>
        <dbReference type="Pfam" id="PF01979"/>
    </source>
</evidence>
<keyword evidence="5" id="KW-0732">Signal</keyword>
<evidence type="ECO:0000256" key="3">
    <source>
        <dbReference type="ARBA" id="ARBA00022801"/>
    </source>
</evidence>
<evidence type="ECO:0000256" key="5">
    <source>
        <dbReference type="SAM" id="SignalP"/>
    </source>
</evidence>
<comment type="caution">
    <text evidence="7">The sequence shown here is derived from an EMBL/GenBank/DDBJ whole genome shotgun (WGS) entry which is preliminary data.</text>
</comment>
<feature type="signal peptide" evidence="5">
    <location>
        <begin position="1"/>
        <end position="16"/>
    </location>
</feature>
<feature type="chain" id="PRO_5041389095" evidence="5">
    <location>
        <begin position="17"/>
        <end position="472"/>
    </location>
</feature>
<keyword evidence="2" id="KW-0479">Metal-binding</keyword>
<evidence type="ECO:0000256" key="2">
    <source>
        <dbReference type="ARBA" id="ARBA00022723"/>
    </source>
</evidence>
<dbReference type="EMBL" id="JAULSV010000007">
    <property type="protein sequence ID" value="KAK0639563.1"/>
    <property type="molecule type" value="Genomic_DNA"/>
</dbReference>
<evidence type="ECO:0000313" key="7">
    <source>
        <dbReference type="EMBL" id="KAK0639563.1"/>
    </source>
</evidence>
<feature type="domain" description="Amidohydrolase-related" evidence="6">
    <location>
        <begin position="76"/>
        <end position="399"/>
    </location>
</feature>
<evidence type="ECO:0000313" key="8">
    <source>
        <dbReference type="Proteomes" id="UP001174936"/>
    </source>
</evidence>
<dbReference type="InterPro" id="IPR032466">
    <property type="entry name" value="Metal_Hydrolase"/>
</dbReference>
<dbReference type="GO" id="GO:0046872">
    <property type="term" value="F:metal ion binding"/>
    <property type="evidence" value="ECO:0007669"/>
    <property type="project" value="UniProtKB-KW"/>
</dbReference>
<dbReference type="GO" id="GO:0019239">
    <property type="term" value="F:deaminase activity"/>
    <property type="evidence" value="ECO:0007669"/>
    <property type="project" value="TreeGrafter"/>
</dbReference>
<dbReference type="PANTHER" id="PTHR11271">
    <property type="entry name" value="GUANINE DEAMINASE"/>
    <property type="match status" value="1"/>
</dbReference>
<dbReference type="PANTHER" id="PTHR11271:SF37">
    <property type="entry name" value="FAMILY PROTEIN, PUTATIVE (AFU_ORTHOLOGUE AFUA_4G00460)-RELATED"/>
    <property type="match status" value="1"/>
</dbReference>
<evidence type="ECO:0000256" key="4">
    <source>
        <dbReference type="ARBA" id="ARBA00022833"/>
    </source>
</evidence>
<gene>
    <name evidence="7" type="ORF">B0T16DRAFT_440072</name>
</gene>
<dbReference type="Proteomes" id="UP001174936">
    <property type="component" value="Unassembled WGS sequence"/>
</dbReference>
<dbReference type="InterPro" id="IPR006680">
    <property type="entry name" value="Amidohydro-rel"/>
</dbReference>
<dbReference type="InterPro" id="IPR051607">
    <property type="entry name" value="Metallo-dep_hydrolases"/>
</dbReference>
<proteinExistence type="predicted"/>
<dbReference type="Pfam" id="PF01979">
    <property type="entry name" value="Amidohydro_1"/>
    <property type="match status" value="1"/>
</dbReference>
<sequence>MHLFFALLVGPGLAAASSILFQGGTIIAFDDQTESLQVIRGGSVLVTDDRIASVSGPEDRISVGNDTEVVGITGKILAPGQINTHLHTWQTVFKTLGSNTSLVDYFGRYGEFAAAGLLSADDVYISQLAGVLESVNGGVTKILDHAHHTWSNETSEAGLQASVDSGVRVYWGYTFHNITATTPAFLVQDQIANFEDLASNPAFKGSPTEICIAYDGFGPTPNVAEVQAIMGLAEEFNIPVIQTHSVEGPWPLQNTPEALERLNLLNSSIPFVLSHGSFLSARGHQLLRTHNHYISITPESEFHYGHTQPTAHLASDQATLGVDTHFTFSADMLSQTRLWLQTVRATLYKAVLDRWQIHMHSPMSVNQAFLMSTRHGGLALRRNDLGIIAPGAKADLAVTVDGKWLKKGGKLLAEGYYEGRIQNRLIQTSPVLYEVGESWINGLSVGEVLTVDSKRGEGNGYGGLFLAVNGTQ</sequence>
<dbReference type="Gene3D" id="2.30.40.10">
    <property type="entry name" value="Urease, subunit C, domain 1"/>
    <property type="match status" value="1"/>
</dbReference>
<keyword evidence="3" id="KW-0378">Hydrolase</keyword>
<dbReference type="SUPFAM" id="SSF51338">
    <property type="entry name" value="Composite domain of metallo-dependent hydrolases"/>
    <property type="match status" value="1"/>
</dbReference>
<dbReference type="GO" id="GO:0005829">
    <property type="term" value="C:cytosol"/>
    <property type="evidence" value="ECO:0007669"/>
    <property type="project" value="TreeGrafter"/>
</dbReference>
<keyword evidence="4" id="KW-0862">Zinc</keyword>
<name>A0AA40CJ86_9PEZI</name>
<reference evidence="7" key="1">
    <citation type="submission" date="2023-06" db="EMBL/GenBank/DDBJ databases">
        <title>Genome-scale phylogeny and comparative genomics of the fungal order Sordariales.</title>
        <authorList>
            <consortium name="Lawrence Berkeley National Laboratory"/>
            <person name="Hensen N."/>
            <person name="Bonometti L."/>
            <person name="Westerberg I."/>
            <person name="Brannstrom I.O."/>
            <person name="Guillou S."/>
            <person name="Cros-Aarteil S."/>
            <person name="Calhoun S."/>
            <person name="Haridas S."/>
            <person name="Kuo A."/>
            <person name="Mondo S."/>
            <person name="Pangilinan J."/>
            <person name="Riley R."/>
            <person name="Labutti K."/>
            <person name="Andreopoulos B."/>
            <person name="Lipzen A."/>
            <person name="Chen C."/>
            <person name="Yanf M."/>
            <person name="Daum C."/>
            <person name="Ng V."/>
            <person name="Clum A."/>
            <person name="Steindorff A."/>
            <person name="Ohm R."/>
            <person name="Martin F."/>
            <person name="Silar P."/>
            <person name="Natvig D."/>
            <person name="Lalanne C."/>
            <person name="Gautier V."/>
            <person name="Ament-Velasquez S.L."/>
            <person name="Kruys A."/>
            <person name="Hutchinson M.I."/>
            <person name="Powell A.J."/>
            <person name="Barry K."/>
            <person name="Miller A.N."/>
            <person name="Grigoriev I.V."/>
            <person name="Debuchy R."/>
            <person name="Gladieux P."/>
            <person name="Thoren M.H."/>
            <person name="Johannesson H."/>
        </authorList>
    </citation>
    <scope>NUCLEOTIDE SEQUENCE</scope>
    <source>
        <strain evidence="7">SMH2532-1</strain>
    </source>
</reference>
<protein>
    <submittedName>
        <fullName evidence="7">Amidohydrolase-like protein</fullName>
    </submittedName>
</protein>